<evidence type="ECO:0000256" key="3">
    <source>
        <dbReference type="ARBA" id="ARBA00022490"/>
    </source>
</evidence>
<evidence type="ECO:0000256" key="4">
    <source>
        <dbReference type="ARBA" id="ARBA00022801"/>
    </source>
</evidence>
<dbReference type="PANTHER" id="PTHR31126">
    <property type="entry name" value="TYROSINE-PROTEIN PHOSPHATASE"/>
    <property type="match status" value="1"/>
</dbReference>
<dbReference type="OrthoDB" id="6375174at2759"/>
<evidence type="ECO:0000313" key="12">
    <source>
        <dbReference type="Proteomes" id="UP000799750"/>
    </source>
</evidence>
<gene>
    <name evidence="11" type="ORF">BU16DRAFT_565933</name>
</gene>
<dbReference type="InterPro" id="IPR004861">
    <property type="entry name" value="Siw14-like"/>
</dbReference>
<dbReference type="PANTHER" id="PTHR31126:SF48">
    <property type="entry name" value="INOSITOL PHOSPHATASE SIW14"/>
    <property type="match status" value="1"/>
</dbReference>
<evidence type="ECO:0000256" key="5">
    <source>
        <dbReference type="ARBA" id="ARBA00044949"/>
    </source>
</evidence>
<dbReference type="PRINTS" id="PR01911">
    <property type="entry name" value="PFDSPHPHTASE"/>
</dbReference>
<evidence type="ECO:0000256" key="6">
    <source>
        <dbReference type="ARBA" id="ARBA00047342"/>
    </source>
</evidence>
<evidence type="ECO:0000313" key="11">
    <source>
        <dbReference type="EMBL" id="KAF2491013.1"/>
    </source>
</evidence>
<comment type="catalytic activity">
    <reaction evidence="6">
        <text>5-diphospho-1D-myo-inositol 1,2,3,4,6-pentakisphosphate + H2O = 1D-myo-inositol hexakisphosphate + phosphate + H(+)</text>
        <dbReference type="Rhea" id="RHEA:22384"/>
        <dbReference type="ChEBI" id="CHEBI:15377"/>
        <dbReference type="ChEBI" id="CHEBI:15378"/>
        <dbReference type="ChEBI" id="CHEBI:43474"/>
        <dbReference type="ChEBI" id="CHEBI:58130"/>
        <dbReference type="ChEBI" id="CHEBI:58628"/>
        <dbReference type="EC" id="3.6.1.52"/>
    </reaction>
    <physiologicalReaction direction="left-to-right" evidence="6">
        <dbReference type="Rhea" id="RHEA:22385"/>
    </physiologicalReaction>
</comment>
<comment type="catalytic activity">
    <reaction evidence="7">
        <text>3,5-bis(diphospho)-1D-myo-inositol 1,2,4,6-tetrakisphosphate + H2O = 3-diphospho-1D-myo-inositol 1,2,4,5,6-pentakisphosphate + phosphate + 2 H(+)</text>
        <dbReference type="Rhea" id="RHEA:56312"/>
        <dbReference type="ChEBI" id="CHEBI:15377"/>
        <dbReference type="ChEBI" id="CHEBI:15378"/>
        <dbReference type="ChEBI" id="CHEBI:43474"/>
        <dbReference type="ChEBI" id="CHEBI:140372"/>
        <dbReference type="ChEBI" id="CHEBI:140374"/>
        <dbReference type="EC" id="3.6.1.52"/>
    </reaction>
    <physiologicalReaction direction="left-to-right" evidence="7">
        <dbReference type="Rhea" id="RHEA:56313"/>
    </physiologicalReaction>
</comment>
<comment type="similarity">
    <text evidence="5">Belongs to the protein-tyrosine phosphatase family. Atypical dual-specificity phosphatase Siw14-like subfamily.</text>
</comment>
<comment type="subcellular location">
    <subcellularLocation>
        <location evidence="1">Cytoplasm</location>
    </subcellularLocation>
</comment>
<sequence length="273" mass="30142">MSIPTAPEAVDGEAPKALTDYRSIIQAASGAGCTKCLSHVACKPHEDVPAGAVKLPREEPIAELLVVAIEVPRVPRVENKCPDRLRSLLPPANFGAVVPGSIYRSSYPMPENFEFLETLGLKSILTLVPEKIPDANVDFMDANGIQHFHVHIPANKETVRVPQCQMTAALSILLDRRNHPILVHCNKGKHRTGCVTGCFRKCQGEQLEAIFGEYHTYADPKARILDECFIEIFDERTVLWSARQNKWRLASADSPAASPEMRSLPLSVVCRQT</sequence>
<comment type="catalytic activity">
    <reaction evidence="8">
        <text>1,5-bis(diphospho)-1D-myo-inositol 2,3,4,6-tetrakisphosphate + H2O = 1-diphospho-1D-myo-inositol 2,3,4,5,6-pentakisphosphate + phosphate + 2 H(+)</text>
        <dbReference type="Rhea" id="RHEA:79699"/>
        <dbReference type="ChEBI" id="CHEBI:15377"/>
        <dbReference type="ChEBI" id="CHEBI:15378"/>
        <dbReference type="ChEBI" id="CHEBI:43474"/>
        <dbReference type="ChEBI" id="CHEBI:74946"/>
        <dbReference type="ChEBI" id="CHEBI:77983"/>
        <dbReference type="EC" id="3.6.1.52"/>
    </reaction>
    <physiologicalReaction direction="left-to-right" evidence="8">
        <dbReference type="Rhea" id="RHEA:79700"/>
    </physiologicalReaction>
</comment>
<accession>A0A6A6QH98</accession>
<dbReference type="GO" id="GO:0005737">
    <property type="term" value="C:cytoplasm"/>
    <property type="evidence" value="ECO:0007669"/>
    <property type="project" value="UniProtKB-SubCell"/>
</dbReference>
<dbReference type="Pfam" id="PF03162">
    <property type="entry name" value="Y_phosphatase2"/>
    <property type="match status" value="1"/>
</dbReference>
<evidence type="ECO:0000256" key="9">
    <source>
        <dbReference type="ARBA" id="ARBA00048424"/>
    </source>
</evidence>
<comment type="catalytic activity">
    <reaction evidence="9">
        <text>6-diphospho-1D-myo-inositol pentakisphosphate + H2O = 1D-myo-inositol hexakisphosphate + phosphate + H(+)</text>
        <dbReference type="Rhea" id="RHEA:79703"/>
        <dbReference type="ChEBI" id="CHEBI:15377"/>
        <dbReference type="ChEBI" id="CHEBI:15378"/>
        <dbReference type="ChEBI" id="CHEBI:43474"/>
        <dbReference type="ChEBI" id="CHEBI:58130"/>
        <dbReference type="ChEBI" id="CHEBI:230534"/>
        <dbReference type="EC" id="3.6.1.52"/>
    </reaction>
    <physiologicalReaction direction="left-to-right" evidence="9">
        <dbReference type="Rhea" id="RHEA:79704"/>
    </physiologicalReaction>
</comment>
<dbReference type="InterPro" id="IPR020428">
    <property type="entry name" value="PFA-DSPs"/>
</dbReference>
<dbReference type="Gene3D" id="3.90.190.10">
    <property type="entry name" value="Protein tyrosine phosphatase superfamily"/>
    <property type="match status" value="1"/>
</dbReference>
<dbReference type="Proteomes" id="UP000799750">
    <property type="component" value="Unassembled WGS sequence"/>
</dbReference>
<reference evidence="11" key="1">
    <citation type="journal article" date="2020" name="Stud. Mycol.">
        <title>101 Dothideomycetes genomes: a test case for predicting lifestyles and emergence of pathogens.</title>
        <authorList>
            <person name="Haridas S."/>
            <person name="Albert R."/>
            <person name="Binder M."/>
            <person name="Bloem J."/>
            <person name="Labutti K."/>
            <person name="Salamov A."/>
            <person name="Andreopoulos B."/>
            <person name="Baker S."/>
            <person name="Barry K."/>
            <person name="Bills G."/>
            <person name="Bluhm B."/>
            <person name="Cannon C."/>
            <person name="Castanera R."/>
            <person name="Culley D."/>
            <person name="Daum C."/>
            <person name="Ezra D."/>
            <person name="Gonzalez J."/>
            <person name="Henrissat B."/>
            <person name="Kuo A."/>
            <person name="Liang C."/>
            <person name="Lipzen A."/>
            <person name="Lutzoni F."/>
            <person name="Magnuson J."/>
            <person name="Mondo S."/>
            <person name="Nolan M."/>
            <person name="Ohm R."/>
            <person name="Pangilinan J."/>
            <person name="Park H.-J."/>
            <person name="Ramirez L."/>
            <person name="Alfaro M."/>
            <person name="Sun H."/>
            <person name="Tritt A."/>
            <person name="Yoshinaga Y."/>
            <person name="Zwiers L.-H."/>
            <person name="Turgeon B."/>
            <person name="Goodwin S."/>
            <person name="Spatafora J."/>
            <person name="Crous P."/>
            <person name="Grigoriev I."/>
        </authorList>
    </citation>
    <scope>NUCLEOTIDE SEQUENCE</scope>
    <source>
        <strain evidence="11">CBS 269.34</strain>
    </source>
</reference>
<dbReference type="FunFam" id="3.90.190.10:FF:000035">
    <property type="entry name" value="Tyrosine phosphatase, putative"/>
    <property type="match status" value="1"/>
</dbReference>
<evidence type="ECO:0000256" key="2">
    <source>
        <dbReference type="ARBA" id="ARBA00012527"/>
    </source>
</evidence>
<evidence type="ECO:0000256" key="7">
    <source>
        <dbReference type="ARBA" id="ARBA00047562"/>
    </source>
</evidence>
<dbReference type="EMBL" id="MU004196">
    <property type="protein sequence ID" value="KAF2491013.1"/>
    <property type="molecule type" value="Genomic_DNA"/>
</dbReference>
<evidence type="ECO:0000259" key="10">
    <source>
        <dbReference type="PROSITE" id="PS50054"/>
    </source>
</evidence>
<dbReference type="EC" id="3.6.1.52" evidence="2"/>
<keyword evidence="3" id="KW-0963">Cytoplasm</keyword>
<dbReference type="InterPro" id="IPR029021">
    <property type="entry name" value="Prot-tyrosine_phosphatase-like"/>
</dbReference>
<dbReference type="InterPro" id="IPR016130">
    <property type="entry name" value="Tyr_Pase_AS"/>
</dbReference>
<evidence type="ECO:0000256" key="1">
    <source>
        <dbReference type="ARBA" id="ARBA00004496"/>
    </source>
</evidence>
<dbReference type="GO" id="GO:0052840">
    <property type="term" value="F:inositol diphosphate tetrakisphosphate diphosphatase activity"/>
    <property type="evidence" value="ECO:0007669"/>
    <property type="project" value="TreeGrafter"/>
</dbReference>
<proteinExistence type="inferred from homology"/>
<evidence type="ECO:0000256" key="8">
    <source>
        <dbReference type="ARBA" id="ARBA00047927"/>
    </source>
</evidence>
<dbReference type="SUPFAM" id="SSF52799">
    <property type="entry name" value="(Phosphotyrosine protein) phosphatases II"/>
    <property type="match status" value="1"/>
</dbReference>
<dbReference type="PROSITE" id="PS50054">
    <property type="entry name" value="TYR_PHOSPHATASE_DUAL"/>
    <property type="match status" value="1"/>
</dbReference>
<feature type="domain" description="Tyrosine-protein phosphatase" evidence="10">
    <location>
        <begin position="93"/>
        <end position="246"/>
    </location>
</feature>
<dbReference type="PROSITE" id="PS00383">
    <property type="entry name" value="TYR_PHOSPHATASE_1"/>
    <property type="match status" value="1"/>
</dbReference>
<keyword evidence="12" id="KW-1185">Reference proteome</keyword>
<keyword evidence="4" id="KW-0378">Hydrolase</keyword>
<dbReference type="InterPro" id="IPR020422">
    <property type="entry name" value="TYR_PHOSPHATASE_DUAL_dom"/>
</dbReference>
<dbReference type="AlphaFoldDB" id="A0A6A6QH98"/>
<organism evidence="11 12">
    <name type="scientific">Lophium mytilinum</name>
    <dbReference type="NCBI Taxonomy" id="390894"/>
    <lineage>
        <taxon>Eukaryota</taxon>
        <taxon>Fungi</taxon>
        <taxon>Dikarya</taxon>
        <taxon>Ascomycota</taxon>
        <taxon>Pezizomycotina</taxon>
        <taxon>Dothideomycetes</taxon>
        <taxon>Pleosporomycetidae</taxon>
        <taxon>Mytilinidiales</taxon>
        <taxon>Mytilinidiaceae</taxon>
        <taxon>Lophium</taxon>
    </lineage>
</organism>
<protein>
    <recommendedName>
        <fullName evidence="2">diphosphoinositol-polyphosphate diphosphatase</fullName>
        <ecNumber evidence="2">3.6.1.52</ecNumber>
    </recommendedName>
</protein>
<dbReference type="GO" id="GO:0016791">
    <property type="term" value="F:phosphatase activity"/>
    <property type="evidence" value="ECO:0007669"/>
    <property type="project" value="InterPro"/>
</dbReference>
<name>A0A6A6QH98_9PEZI</name>